<dbReference type="KEGG" id="kng:KNAG_0A07190"/>
<dbReference type="PANTHER" id="PTHR28153:SF1">
    <property type="entry name" value="DUF4484 DOMAIN-CONTAINING PROTEIN"/>
    <property type="match status" value="1"/>
</dbReference>
<reference evidence="2" key="2">
    <citation type="submission" date="2012-08" db="EMBL/GenBank/DDBJ databases">
        <title>Genome sequence of Kazachstania naganishii.</title>
        <authorList>
            <person name="Gordon J.L."/>
            <person name="Armisen D."/>
            <person name="Proux-Wera E."/>
            <person name="OhEigeartaigh S.S."/>
            <person name="Byrne K.P."/>
            <person name="Wolfe K.H."/>
        </authorList>
    </citation>
    <scope>NUCLEOTIDE SEQUENCE [LARGE SCALE GENOMIC DNA]</scope>
    <source>
        <strain evidence="2">ATCC MYA-139 / BCRC 22969 / CBS 8797 / CCRC 22969 / KCTC 17520 / NBRC 10181 / NCYC 3082</strain>
    </source>
</reference>
<dbReference type="GeneID" id="34524007"/>
<dbReference type="RefSeq" id="XP_022462618.1">
    <property type="nucleotide sequence ID" value="XM_022611184.1"/>
</dbReference>
<dbReference type="Pfam" id="PF09804">
    <property type="entry name" value="DENND11"/>
    <property type="match status" value="1"/>
</dbReference>
<protein>
    <recommendedName>
        <fullName evidence="3">DUF4484 domain-containing protein</fullName>
    </recommendedName>
</protein>
<dbReference type="GO" id="GO:0005811">
    <property type="term" value="C:lipid droplet"/>
    <property type="evidence" value="ECO:0007669"/>
    <property type="project" value="EnsemblFungi"/>
</dbReference>
<reference evidence="1 2" key="1">
    <citation type="journal article" date="2011" name="Proc. Natl. Acad. Sci. U.S.A.">
        <title>Evolutionary erosion of yeast sex chromosomes by mating-type switching accidents.</title>
        <authorList>
            <person name="Gordon J.L."/>
            <person name="Armisen D."/>
            <person name="Proux-Wera E."/>
            <person name="Oheigeartaigh S.S."/>
            <person name="Byrne K.P."/>
            <person name="Wolfe K.H."/>
        </authorList>
    </citation>
    <scope>NUCLEOTIDE SEQUENCE [LARGE SCALE GENOMIC DNA]</scope>
    <source>
        <strain evidence="2">ATCC MYA-139 / BCRC 22969 / CBS 8797 / CCRC 22969 / KCTC 17520 / NBRC 10181 / NCYC 3082</strain>
    </source>
</reference>
<gene>
    <name evidence="1" type="primary">KNAG0A07190</name>
    <name evidence="1" type="ordered locus">KNAG_0A07190</name>
</gene>
<accession>J7RU73</accession>
<dbReference type="PANTHER" id="PTHR28153">
    <property type="entry name" value="PROTEIN, PUTATIVE-RELATED"/>
    <property type="match status" value="1"/>
</dbReference>
<dbReference type="AlphaFoldDB" id="J7RU73"/>
<dbReference type="Proteomes" id="UP000006310">
    <property type="component" value="Chromosome 1"/>
</dbReference>
<evidence type="ECO:0008006" key="3">
    <source>
        <dbReference type="Google" id="ProtNLM"/>
    </source>
</evidence>
<organism evidence="1 2">
    <name type="scientific">Huiozyma naganishii (strain ATCC MYA-139 / BCRC 22969 / CBS 8797 / KCTC 17520 / NBRC 10181 / NCYC 3082 / Yp74L-3)</name>
    <name type="common">Yeast</name>
    <name type="synonym">Kazachstania naganishii</name>
    <dbReference type="NCBI Taxonomy" id="1071383"/>
    <lineage>
        <taxon>Eukaryota</taxon>
        <taxon>Fungi</taxon>
        <taxon>Dikarya</taxon>
        <taxon>Ascomycota</taxon>
        <taxon>Saccharomycotina</taxon>
        <taxon>Saccharomycetes</taxon>
        <taxon>Saccharomycetales</taxon>
        <taxon>Saccharomycetaceae</taxon>
        <taxon>Huiozyma</taxon>
    </lineage>
</organism>
<evidence type="ECO:0000313" key="1">
    <source>
        <dbReference type="EMBL" id="CCK68372.1"/>
    </source>
</evidence>
<dbReference type="OrthoDB" id="2152680at2759"/>
<keyword evidence="2" id="KW-1185">Reference proteome</keyword>
<sequence>MTNSKPVVPLRGVFLSKFDMRRGNVVEWSVDCSPFASLEFKSMPSGIHDVTDDSISFVAKDNTEGKYYLGVAFYKQNGFDIMADGKQLDRSKVHMYSLGVILDVEYDSERGTKQGPFTEYGHYYINKLESLLNAWFTANDVKNTDSFKDFYESHARDKDITTLELGVESQIPMIHYLYHWIKRLGPLIFTLWKSCLLNERILILNPSGDRIGTVNALCYCLSLISQSCKLGSKTKSPLLLYTIGTADLENMKSILQAKRGRGYIACTSDELLPYKHEIYDKVLRVNSIWIDDEEDELNCDVVDESKKLKILDNKGKQIRATPYELELYELMLNTVLREGITNLDRFKYQLLVEPVSWYQYLVDTAYFFGTVGYVQPFFHITADNVCLPDTSVDVDDFNANADVLLAKSVQGYFYDKTAHIYNTLQSIIATQSVDPAIGDGVVILPQEMKELTLDCFSAQDYEFIAEIGKKWFDKEIVVNGGADYLKLAC</sequence>
<dbReference type="HOGENOM" id="CLU_019791_0_0_1"/>
<proteinExistence type="predicted"/>
<dbReference type="InterPro" id="IPR053056">
    <property type="entry name" value="Lipid_Metab_Assoc_Protein"/>
</dbReference>
<name>J7RU73_HUIN7</name>
<dbReference type="eggNOG" id="KOG4704">
    <property type="taxonomic scope" value="Eukaryota"/>
</dbReference>
<dbReference type="EMBL" id="HE978314">
    <property type="protein sequence ID" value="CCK68372.1"/>
    <property type="molecule type" value="Genomic_DNA"/>
</dbReference>
<dbReference type="OMA" id="AISPCKE"/>
<evidence type="ECO:0000313" key="2">
    <source>
        <dbReference type="Proteomes" id="UP000006310"/>
    </source>
</evidence>
<dbReference type="InterPro" id="IPR018626">
    <property type="entry name" value="LCHN/Anr2"/>
</dbReference>